<feature type="transmembrane region" description="Helical" evidence="1">
    <location>
        <begin position="12"/>
        <end position="29"/>
    </location>
</feature>
<dbReference type="OrthoDB" id="9944869at2759"/>
<dbReference type="InterPro" id="IPR028164">
    <property type="entry name" value="TMEM61"/>
</dbReference>
<keyword evidence="3" id="KW-1185">Reference proteome</keyword>
<keyword evidence="1" id="KW-0812">Transmembrane</keyword>
<organism evidence="2 3">
    <name type="scientific">Chiloscyllium punctatum</name>
    <name type="common">Brownbanded bambooshark</name>
    <name type="synonym">Hemiscyllium punctatum</name>
    <dbReference type="NCBI Taxonomy" id="137246"/>
    <lineage>
        <taxon>Eukaryota</taxon>
        <taxon>Metazoa</taxon>
        <taxon>Chordata</taxon>
        <taxon>Craniata</taxon>
        <taxon>Vertebrata</taxon>
        <taxon>Chondrichthyes</taxon>
        <taxon>Elasmobranchii</taxon>
        <taxon>Galeomorphii</taxon>
        <taxon>Galeoidea</taxon>
        <taxon>Orectolobiformes</taxon>
        <taxon>Hemiscylliidae</taxon>
        <taxon>Chiloscyllium</taxon>
    </lineage>
</organism>
<keyword evidence="1" id="KW-1133">Transmembrane helix</keyword>
<gene>
    <name evidence="2" type="ORF">chiPu_0005529</name>
</gene>
<dbReference type="Pfam" id="PF15105">
    <property type="entry name" value="TMEM61"/>
    <property type="match status" value="1"/>
</dbReference>
<proteinExistence type="predicted"/>
<dbReference type="EMBL" id="BEZZ01000151">
    <property type="protein sequence ID" value="GCC27108.1"/>
    <property type="molecule type" value="Genomic_DNA"/>
</dbReference>
<feature type="transmembrane region" description="Helical" evidence="1">
    <location>
        <begin position="63"/>
        <end position="81"/>
    </location>
</feature>
<evidence type="ECO:0008006" key="4">
    <source>
        <dbReference type="Google" id="ProtNLM"/>
    </source>
</evidence>
<comment type="caution">
    <text evidence="2">The sequence shown here is derived from an EMBL/GenBank/DDBJ whole genome shotgun (WGS) entry which is preliminary data.</text>
</comment>
<protein>
    <recommendedName>
        <fullName evidence="4">Transmembrane protein 61</fullName>
    </recommendedName>
</protein>
<dbReference type="PANTHER" id="PTHR37151:SF1">
    <property type="entry name" value="TRANSMEMBRANE PROTEIN 61"/>
    <property type="match status" value="1"/>
</dbReference>
<dbReference type="PANTHER" id="PTHR37151">
    <property type="entry name" value="TRANSMEMBRANE PROTEIN 61"/>
    <property type="match status" value="1"/>
</dbReference>
<evidence type="ECO:0000256" key="1">
    <source>
        <dbReference type="SAM" id="Phobius"/>
    </source>
</evidence>
<accession>A0A401S9M7</accession>
<sequence length="218" mass="24624">MAYTHMRNRVTIGGAMLLMSGAICFAWWSDEQPDPTQSPEPSSNEEVVAAIQQTSLNPLLRSISVLFCLIGGFLLFFGLLWSAKVNRQMSRGYRHWNRTTVYFNTTEWRAKYRQSSPDNFQVPSYNEALNCRPVVMVPSSNLLIPLPPRDPDLPPSYEILTDVGRVRLTPCRRSLSDSALSQRVPTQILHQEELGSGSLTSATYTTPPPSYENLRMQI</sequence>
<dbReference type="Proteomes" id="UP000287033">
    <property type="component" value="Unassembled WGS sequence"/>
</dbReference>
<keyword evidence="1" id="KW-0472">Membrane</keyword>
<evidence type="ECO:0000313" key="2">
    <source>
        <dbReference type="EMBL" id="GCC27108.1"/>
    </source>
</evidence>
<reference evidence="2 3" key="1">
    <citation type="journal article" date="2018" name="Nat. Ecol. Evol.">
        <title>Shark genomes provide insights into elasmobranch evolution and the origin of vertebrates.</title>
        <authorList>
            <person name="Hara Y"/>
            <person name="Yamaguchi K"/>
            <person name="Onimaru K"/>
            <person name="Kadota M"/>
            <person name="Koyanagi M"/>
            <person name="Keeley SD"/>
            <person name="Tatsumi K"/>
            <person name="Tanaka K"/>
            <person name="Motone F"/>
            <person name="Kageyama Y"/>
            <person name="Nozu R"/>
            <person name="Adachi N"/>
            <person name="Nishimura O"/>
            <person name="Nakagawa R"/>
            <person name="Tanegashima C"/>
            <person name="Kiyatake I"/>
            <person name="Matsumoto R"/>
            <person name="Murakumo K"/>
            <person name="Nishida K"/>
            <person name="Terakita A"/>
            <person name="Kuratani S"/>
            <person name="Sato K"/>
            <person name="Hyodo S Kuraku.S."/>
        </authorList>
    </citation>
    <scope>NUCLEOTIDE SEQUENCE [LARGE SCALE GENOMIC DNA]</scope>
</reference>
<dbReference type="OMA" id="FRYGMTI"/>
<evidence type="ECO:0000313" key="3">
    <source>
        <dbReference type="Proteomes" id="UP000287033"/>
    </source>
</evidence>
<dbReference type="AlphaFoldDB" id="A0A401S9M7"/>
<name>A0A401S9M7_CHIPU</name>